<keyword evidence="2" id="KW-1185">Reference proteome</keyword>
<gene>
    <name evidence="1" type="ORF">FJTKL_03588</name>
</gene>
<dbReference type="EMBL" id="JBAWTH010000164">
    <property type="protein sequence ID" value="KAL2274181.1"/>
    <property type="molecule type" value="Genomic_DNA"/>
</dbReference>
<evidence type="ECO:0000313" key="1">
    <source>
        <dbReference type="EMBL" id="KAL2274181.1"/>
    </source>
</evidence>
<proteinExistence type="predicted"/>
<accession>A0ABR4DUZ4</accession>
<dbReference type="Proteomes" id="UP001600888">
    <property type="component" value="Unassembled WGS sequence"/>
</dbReference>
<organism evidence="1 2">
    <name type="scientific">Diaporthe vaccinii</name>
    <dbReference type="NCBI Taxonomy" id="105482"/>
    <lineage>
        <taxon>Eukaryota</taxon>
        <taxon>Fungi</taxon>
        <taxon>Dikarya</taxon>
        <taxon>Ascomycota</taxon>
        <taxon>Pezizomycotina</taxon>
        <taxon>Sordariomycetes</taxon>
        <taxon>Sordariomycetidae</taxon>
        <taxon>Diaporthales</taxon>
        <taxon>Diaporthaceae</taxon>
        <taxon>Diaporthe</taxon>
        <taxon>Diaporthe eres species complex</taxon>
    </lineage>
</organism>
<protein>
    <submittedName>
        <fullName evidence="1">Uncharacterized protein</fullName>
    </submittedName>
</protein>
<reference evidence="1 2" key="1">
    <citation type="submission" date="2024-03" db="EMBL/GenBank/DDBJ databases">
        <title>A high-quality draft genome sequence of Diaporthe vaccinii, a causative agent of upright dieback and viscid rot disease in cranberry plants.</title>
        <authorList>
            <person name="Sarrasin M."/>
            <person name="Lang B.F."/>
            <person name="Burger G."/>
        </authorList>
    </citation>
    <scope>NUCLEOTIDE SEQUENCE [LARGE SCALE GENOMIC DNA]</scope>
    <source>
        <strain evidence="1 2">IS7</strain>
    </source>
</reference>
<comment type="caution">
    <text evidence="1">The sequence shown here is derived from an EMBL/GenBank/DDBJ whole genome shotgun (WGS) entry which is preliminary data.</text>
</comment>
<evidence type="ECO:0000313" key="2">
    <source>
        <dbReference type="Proteomes" id="UP001600888"/>
    </source>
</evidence>
<sequence>MAKFNDLAIELQEAIWELVFPQARGVHWIEVEGVPHEPDFVRDSIRMTQWHRFDRMPETHDAVYYARQRHPRFSERAKAKLDESGPFFRHLLTTVPAVFGRPGPDDDDDGSKQWPYDQADEIAYTRRCRQLSAYTQISTLLSACRLSRLVAQQRIQDDSNHSWPLHRSMGPLYRPRPMDVWEAQYGCDKAPAVVSNRDGAEVLAPRIHALDLAVFRLHDSQGRATPLLRQAAWQYGVETPCHGTTFACFDRVGIEWHRSWGGTAGGRRGELLRPENVQAFVRVMQVAHFPSYLYWIVDRVPRPDWDRDYPAVVRDVFEERMAQEKEHVLEHLSRHWEQSAREREAMLADHHLGQDFEANGRRYYIVFVAFSMFTRDLRRRLRMAGLGHRAPFPGGEDLWPEALREPARLAYDVMRDNSSNMGTYQSTSYILSWEPI</sequence>
<name>A0ABR4DUZ4_9PEZI</name>